<name>A0ABT2JA13_9PSEU</name>
<accession>A0ABT2JA13</accession>
<protein>
    <submittedName>
        <fullName evidence="1">Uncharacterized protein</fullName>
    </submittedName>
</protein>
<gene>
    <name evidence="1" type="ORF">JT362_14935</name>
</gene>
<dbReference type="Proteomes" id="UP001156441">
    <property type="component" value="Unassembled WGS sequence"/>
</dbReference>
<organism evidence="1 2">
    <name type="scientific">Actinophytocola gossypii</name>
    <dbReference type="NCBI Taxonomy" id="2812003"/>
    <lineage>
        <taxon>Bacteria</taxon>
        <taxon>Bacillati</taxon>
        <taxon>Actinomycetota</taxon>
        <taxon>Actinomycetes</taxon>
        <taxon>Pseudonocardiales</taxon>
        <taxon>Pseudonocardiaceae</taxon>
    </lineage>
</organism>
<keyword evidence="2" id="KW-1185">Reference proteome</keyword>
<reference evidence="1 2" key="1">
    <citation type="submission" date="2021-02" db="EMBL/GenBank/DDBJ databases">
        <title>Actinophytocola xerophila sp. nov., isolated from soil of cotton cropping field.</title>
        <authorList>
            <person name="Huang R."/>
            <person name="Chen X."/>
            <person name="Ge X."/>
            <person name="Liu W."/>
        </authorList>
    </citation>
    <scope>NUCLEOTIDE SEQUENCE [LARGE SCALE GENOMIC DNA]</scope>
    <source>
        <strain evidence="1 2">S1-96</strain>
    </source>
</reference>
<dbReference type="RefSeq" id="WP_260191820.1">
    <property type="nucleotide sequence ID" value="NZ_JAFFZE010000012.1"/>
</dbReference>
<evidence type="ECO:0000313" key="2">
    <source>
        <dbReference type="Proteomes" id="UP001156441"/>
    </source>
</evidence>
<evidence type="ECO:0000313" key="1">
    <source>
        <dbReference type="EMBL" id="MCT2584419.1"/>
    </source>
</evidence>
<dbReference type="EMBL" id="JAFFZE010000012">
    <property type="protein sequence ID" value="MCT2584419.1"/>
    <property type="molecule type" value="Genomic_DNA"/>
</dbReference>
<proteinExistence type="predicted"/>
<comment type="caution">
    <text evidence="1">The sequence shown here is derived from an EMBL/GenBank/DDBJ whole genome shotgun (WGS) entry which is preliminary data.</text>
</comment>
<sequence>MRGTTKVGTDWEGRRDQVATLVALEVLLLWPRGLDPSPATVEEAGRWPVFVLVVGERPRAEIPSAEPLFDLLDAPRFDGEMALVTGRCRWSIVDPRNALLKVAVRAHAPERFDLDVLVPARRVLGVLDVVARGATIGVTTSRHVGKLTGRVDIRQALHELVLIGCEPSTELATMADLLRRTGPVD</sequence>